<reference evidence="2 3" key="1">
    <citation type="submission" date="2019-10" db="EMBL/GenBank/DDBJ databases">
        <title>Two novel species isolated from a subtropical stream in China.</title>
        <authorList>
            <person name="Lu H."/>
        </authorList>
    </citation>
    <scope>NUCLEOTIDE SEQUENCE [LARGE SCALE GENOMIC DNA]</scope>
    <source>
        <strain evidence="2 3">FT29W</strain>
    </source>
</reference>
<comment type="caution">
    <text evidence="2">The sequence shown here is derived from an EMBL/GenBank/DDBJ whole genome shotgun (WGS) entry which is preliminary data.</text>
</comment>
<name>A0A6A7MYC8_9BURK</name>
<dbReference type="EMBL" id="WHUG01000002">
    <property type="protein sequence ID" value="MQA37752.1"/>
    <property type="molecule type" value="Genomic_DNA"/>
</dbReference>
<dbReference type="RefSeq" id="WP_152837182.1">
    <property type="nucleotide sequence ID" value="NZ_WHUG01000002.1"/>
</dbReference>
<protein>
    <recommendedName>
        <fullName evidence="1">TOTE conflict system primase domain-containing protein</fullName>
    </recommendedName>
</protein>
<organism evidence="2 3">
    <name type="scientific">Rugamonas aquatica</name>
    <dbReference type="NCBI Taxonomy" id="2743357"/>
    <lineage>
        <taxon>Bacteria</taxon>
        <taxon>Pseudomonadati</taxon>
        <taxon>Pseudomonadota</taxon>
        <taxon>Betaproteobacteria</taxon>
        <taxon>Burkholderiales</taxon>
        <taxon>Oxalobacteraceae</taxon>
        <taxon>Telluria group</taxon>
        <taxon>Rugamonas</taxon>
    </lineage>
</organism>
<proteinExistence type="predicted"/>
<dbReference type="Pfam" id="PF22548">
    <property type="entry name" value="AEP-TOTE"/>
    <property type="match status" value="1"/>
</dbReference>
<keyword evidence="3" id="KW-1185">Reference proteome</keyword>
<feature type="domain" description="TOTE conflict system primase" evidence="1">
    <location>
        <begin position="25"/>
        <end position="125"/>
    </location>
</feature>
<evidence type="ECO:0000313" key="3">
    <source>
        <dbReference type="Proteomes" id="UP000440498"/>
    </source>
</evidence>
<evidence type="ECO:0000259" key="1">
    <source>
        <dbReference type="Pfam" id="PF22548"/>
    </source>
</evidence>
<accession>A0A6A7MYC8</accession>
<sequence length="266" mass="29138">MMEKLIAELKRLYLLEDQECFPAGELTPEMLAQHLSGDKTIALNLVSDNGLVRTMIVDFNRMGDAPALQHWDRLCGVANALQDQLGLPAPAVSINGGNGYALWLSLETPVPLNQAQHFLHLLRKTYFPDIPNEEIGLRPDTLTSTTAELPPCLHMGSGTWAAFINPGMGASFADDTGLEMMPPYAAQAAFLEGLQGISDKQFTQAITVMHPPHGKERTHKTPTPAPHSAPAGLLLKDATLEDIIQHLHEKNIEPTFRHVIPKDSFS</sequence>
<evidence type="ECO:0000313" key="2">
    <source>
        <dbReference type="EMBL" id="MQA37752.1"/>
    </source>
</evidence>
<dbReference type="AlphaFoldDB" id="A0A6A7MYC8"/>
<dbReference type="Proteomes" id="UP000440498">
    <property type="component" value="Unassembled WGS sequence"/>
</dbReference>
<dbReference type="InterPro" id="IPR054347">
    <property type="entry name" value="TOTE_primase"/>
</dbReference>
<gene>
    <name evidence="2" type="ORF">GEV02_06290</name>
</gene>